<organism evidence="1 2">
    <name type="scientific">Trichonephila clavata</name>
    <name type="common">Joro spider</name>
    <name type="synonym">Nephila clavata</name>
    <dbReference type="NCBI Taxonomy" id="2740835"/>
    <lineage>
        <taxon>Eukaryota</taxon>
        <taxon>Metazoa</taxon>
        <taxon>Ecdysozoa</taxon>
        <taxon>Arthropoda</taxon>
        <taxon>Chelicerata</taxon>
        <taxon>Arachnida</taxon>
        <taxon>Araneae</taxon>
        <taxon>Araneomorphae</taxon>
        <taxon>Entelegynae</taxon>
        <taxon>Araneoidea</taxon>
        <taxon>Nephilidae</taxon>
        <taxon>Trichonephila</taxon>
    </lineage>
</organism>
<gene>
    <name evidence="1" type="ORF">TNCT_570311</name>
</gene>
<reference evidence="1" key="1">
    <citation type="submission" date="2020-07" db="EMBL/GenBank/DDBJ databases">
        <title>Multicomponent nature underlies the extraordinary mechanical properties of spider dragline silk.</title>
        <authorList>
            <person name="Kono N."/>
            <person name="Nakamura H."/>
            <person name="Mori M."/>
            <person name="Yoshida Y."/>
            <person name="Ohtoshi R."/>
            <person name="Malay A.D."/>
            <person name="Moran D.A.P."/>
            <person name="Tomita M."/>
            <person name="Numata K."/>
            <person name="Arakawa K."/>
        </authorList>
    </citation>
    <scope>NUCLEOTIDE SEQUENCE</scope>
</reference>
<dbReference type="EMBL" id="BMAO01030628">
    <property type="protein sequence ID" value="GFQ69237.1"/>
    <property type="molecule type" value="Genomic_DNA"/>
</dbReference>
<evidence type="ECO:0000313" key="1">
    <source>
        <dbReference type="EMBL" id="GFQ69237.1"/>
    </source>
</evidence>
<protein>
    <submittedName>
        <fullName evidence="1">Uncharacterized protein</fullName>
    </submittedName>
</protein>
<comment type="caution">
    <text evidence="1">The sequence shown here is derived from an EMBL/GenBank/DDBJ whole genome shotgun (WGS) entry which is preliminary data.</text>
</comment>
<dbReference type="AlphaFoldDB" id="A0A8X6F3R7"/>
<evidence type="ECO:0000313" key="2">
    <source>
        <dbReference type="Proteomes" id="UP000887116"/>
    </source>
</evidence>
<accession>A0A8X6F3R7</accession>
<keyword evidence="2" id="KW-1185">Reference proteome</keyword>
<sequence length="87" mass="9480">MSRSSITRRGRLAVNGGGRALGAGNCRINDVSRSRMLTRALLFDAMSESDAVTFLSYPRVSDRAASMTSLTSDRLHKGTYSILELII</sequence>
<dbReference type="Proteomes" id="UP000887116">
    <property type="component" value="Unassembled WGS sequence"/>
</dbReference>
<name>A0A8X6F3R7_TRICU</name>
<proteinExistence type="predicted"/>